<keyword evidence="1" id="KW-1133">Transmembrane helix</keyword>
<feature type="transmembrane region" description="Helical" evidence="1">
    <location>
        <begin position="104"/>
        <end position="123"/>
    </location>
</feature>
<evidence type="ECO:0000313" key="3">
    <source>
        <dbReference type="Proteomes" id="UP000187209"/>
    </source>
</evidence>
<sequence length="150" mass="17220">MQDLSYWFYFKYYTECFCLAKKCIFHKNDSKQKPADIYTLTYADDMLRESAFIASMTSGIIITLLTAGTCGLAIKKNPMSPFTLGGVFVGIGIIWNLPKIQKKFSHFGIMFGLPIAFNIIEATSEKCISKKYIQEFLDEFKDEIPKYKKN</sequence>
<reference evidence="2 3" key="1">
    <citation type="submission" date="2016-11" db="EMBL/GenBank/DDBJ databases">
        <title>The macronuclear genome of Stentor coeruleus: a giant cell with tiny introns.</title>
        <authorList>
            <person name="Slabodnick M."/>
            <person name="Ruby J.G."/>
            <person name="Reiff S.B."/>
            <person name="Swart E.C."/>
            <person name="Gosai S."/>
            <person name="Prabakaran S."/>
            <person name="Witkowska E."/>
            <person name="Larue G.E."/>
            <person name="Fisher S."/>
            <person name="Freeman R.M."/>
            <person name="Gunawardena J."/>
            <person name="Chu W."/>
            <person name="Stover N.A."/>
            <person name="Gregory B.D."/>
            <person name="Nowacki M."/>
            <person name="Derisi J."/>
            <person name="Roy S.W."/>
            <person name="Marshall W.F."/>
            <person name="Sood P."/>
        </authorList>
    </citation>
    <scope>NUCLEOTIDE SEQUENCE [LARGE SCALE GENOMIC DNA]</scope>
    <source>
        <strain evidence="2">WM001</strain>
    </source>
</reference>
<gene>
    <name evidence="2" type="ORF">SteCoe_26340</name>
</gene>
<dbReference type="EMBL" id="MPUH01000735">
    <property type="protein sequence ID" value="OMJ74696.1"/>
    <property type="molecule type" value="Genomic_DNA"/>
</dbReference>
<keyword evidence="3" id="KW-1185">Reference proteome</keyword>
<proteinExistence type="predicted"/>
<accession>A0A1R2BD57</accession>
<comment type="caution">
    <text evidence="2">The sequence shown here is derived from an EMBL/GenBank/DDBJ whole genome shotgun (WGS) entry which is preliminary data.</text>
</comment>
<organism evidence="2 3">
    <name type="scientific">Stentor coeruleus</name>
    <dbReference type="NCBI Taxonomy" id="5963"/>
    <lineage>
        <taxon>Eukaryota</taxon>
        <taxon>Sar</taxon>
        <taxon>Alveolata</taxon>
        <taxon>Ciliophora</taxon>
        <taxon>Postciliodesmatophora</taxon>
        <taxon>Heterotrichea</taxon>
        <taxon>Heterotrichida</taxon>
        <taxon>Stentoridae</taxon>
        <taxon>Stentor</taxon>
    </lineage>
</organism>
<feature type="transmembrane region" description="Helical" evidence="1">
    <location>
        <begin position="81"/>
        <end position="98"/>
    </location>
</feature>
<dbReference type="Proteomes" id="UP000187209">
    <property type="component" value="Unassembled WGS sequence"/>
</dbReference>
<evidence type="ECO:0000256" key="1">
    <source>
        <dbReference type="SAM" id="Phobius"/>
    </source>
</evidence>
<feature type="transmembrane region" description="Helical" evidence="1">
    <location>
        <begin position="51"/>
        <end position="74"/>
    </location>
</feature>
<evidence type="ECO:0000313" key="2">
    <source>
        <dbReference type="EMBL" id="OMJ74696.1"/>
    </source>
</evidence>
<dbReference type="AlphaFoldDB" id="A0A1R2BD57"/>
<keyword evidence="1" id="KW-0472">Membrane</keyword>
<name>A0A1R2BD57_9CILI</name>
<protein>
    <submittedName>
        <fullName evidence="2">Uncharacterized protein</fullName>
    </submittedName>
</protein>
<keyword evidence="1" id="KW-0812">Transmembrane</keyword>